<reference evidence="6 7" key="1">
    <citation type="submission" date="2021-01" db="EMBL/GenBank/DDBJ databases">
        <title>Genome Sequencing of Type Strains.</title>
        <authorList>
            <person name="Lemaire J.F."/>
            <person name="Inderbitzin P."/>
            <person name="Collins S.B."/>
            <person name="Wespe N."/>
            <person name="Knight-Connoni V."/>
        </authorList>
    </citation>
    <scope>NUCLEOTIDE SEQUENCE [LARGE SCALE GENOMIC DNA]</scope>
    <source>
        <strain evidence="6 7">DSM 14730</strain>
    </source>
</reference>
<name>A0ABS2ZEB7_9BACL</name>
<protein>
    <recommendedName>
        <fullName evidence="5">Tyrosine-protein phosphatase</fullName>
        <ecNumber evidence="5">3.1.3.48</ecNumber>
    </recommendedName>
</protein>
<evidence type="ECO:0000256" key="4">
    <source>
        <dbReference type="ARBA" id="ARBA00051722"/>
    </source>
</evidence>
<dbReference type="SUPFAM" id="SSF89550">
    <property type="entry name" value="PHP domain-like"/>
    <property type="match status" value="1"/>
</dbReference>
<dbReference type="Proteomes" id="UP001319060">
    <property type="component" value="Unassembled WGS sequence"/>
</dbReference>
<dbReference type="PANTHER" id="PTHR39181:SF1">
    <property type="entry name" value="TYROSINE-PROTEIN PHOSPHATASE YWQE"/>
    <property type="match status" value="1"/>
</dbReference>
<dbReference type="EC" id="3.1.3.48" evidence="5"/>
<evidence type="ECO:0000313" key="7">
    <source>
        <dbReference type="Proteomes" id="UP001319060"/>
    </source>
</evidence>
<comment type="caution">
    <text evidence="6">The sequence shown here is derived from an EMBL/GenBank/DDBJ whole genome shotgun (WGS) entry which is preliminary data.</text>
</comment>
<sequence length="255" mass="29429">MIDIHSHILPGVDDGAQTLEDSIRMAEEAVKEGITHLYATPHHRNGRYENEKSLILKQVDELNRELFEREIPLHILPGQEIRLYKELIEDLDQGLLLPLHNKVNYFLIEFPFSHVPNDTADIFYELNLRNYHPIIVHPERNSEIMEKPDLLYNFISNGALTQVTASSINGNFGKKIMNFSHDLIRSNLAHFIASDAHNTSSRGFHLIQAIETIQKQYGIDTRYYLQENAELVLKGESILIEPPSHIKRKKFLGIF</sequence>
<keyword evidence="2 5" id="KW-0378">Hydrolase</keyword>
<dbReference type="Pfam" id="PF19567">
    <property type="entry name" value="CpsB_CapC"/>
    <property type="match status" value="1"/>
</dbReference>
<dbReference type="Gene3D" id="3.20.20.140">
    <property type="entry name" value="Metal-dependent hydrolases"/>
    <property type="match status" value="1"/>
</dbReference>
<dbReference type="InterPro" id="IPR016195">
    <property type="entry name" value="Pol/histidinol_Pase-like"/>
</dbReference>
<organism evidence="6 7">
    <name type="scientific">Fictibacillus barbaricus</name>
    <dbReference type="NCBI Taxonomy" id="182136"/>
    <lineage>
        <taxon>Bacteria</taxon>
        <taxon>Bacillati</taxon>
        <taxon>Bacillota</taxon>
        <taxon>Bacilli</taxon>
        <taxon>Bacillales</taxon>
        <taxon>Fictibacillaceae</taxon>
        <taxon>Fictibacillus</taxon>
    </lineage>
</organism>
<dbReference type="InterPro" id="IPR016667">
    <property type="entry name" value="Caps_polysacc_synth_CpsB/CapC"/>
</dbReference>
<evidence type="ECO:0000313" key="6">
    <source>
        <dbReference type="EMBL" id="MBN3546520.1"/>
    </source>
</evidence>
<dbReference type="PIRSF" id="PIRSF016557">
    <property type="entry name" value="Caps_synth_CpsB"/>
    <property type="match status" value="1"/>
</dbReference>
<accession>A0ABS2ZEB7</accession>
<evidence type="ECO:0000256" key="2">
    <source>
        <dbReference type="ARBA" id="ARBA00022801"/>
    </source>
</evidence>
<evidence type="ECO:0000256" key="3">
    <source>
        <dbReference type="ARBA" id="ARBA00022912"/>
    </source>
</evidence>
<dbReference type="EMBL" id="JAFHKS010000044">
    <property type="protein sequence ID" value="MBN3546520.1"/>
    <property type="molecule type" value="Genomic_DNA"/>
</dbReference>
<dbReference type="PANTHER" id="PTHR39181">
    <property type="entry name" value="TYROSINE-PROTEIN PHOSPHATASE YWQE"/>
    <property type="match status" value="1"/>
</dbReference>
<dbReference type="RefSeq" id="WP_188400835.1">
    <property type="nucleotide sequence ID" value="NZ_BMCE01000001.1"/>
</dbReference>
<keyword evidence="7" id="KW-1185">Reference proteome</keyword>
<keyword evidence="3 5" id="KW-0904">Protein phosphatase</keyword>
<proteinExistence type="inferred from homology"/>
<gene>
    <name evidence="6" type="ORF">JYA64_14525</name>
</gene>
<evidence type="ECO:0000256" key="1">
    <source>
        <dbReference type="ARBA" id="ARBA00005750"/>
    </source>
</evidence>
<comment type="similarity">
    <text evidence="1 5">Belongs to the metallo-dependent hydrolases superfamily. CpsB/CapC family.</text>
</comment>
<evidence type="ECO:0000256" key="5">
    <source>
        <dbReference type="PIRNR" id="PIRNR016557"/>
    </source>
</evidence>
<comment type="catalytic activity">
    <reaction evidence="4 5">
        <text>O-phospho-L-tyrosyl-[protein] + H2O = L-tyrosyl-[protein] + phosphate</text>
        <dbReference type="Rhea" id="RHEA:10684"/>
        <dbReference type="Rhea" id="RHEA-COMP:10136"/>
        <dbReference type="Rhea" id="RHEA-COMP:20101"/>
        <dbReference type="ChEBI" id="CHEBI:15377"/>
        <dbReference type="ChEBI" id="CHEBI:43474"/>
        <dbReference type="ChEBI" id="CHEBI:46858"/>
        <dbReference type="ChEBI" id="CHEBI:61978"/>
        <dbReference type="EC" id="3.1.3.48"/>
    </reaction>
</comment>